<proteinExistence type="inferred from homology"/>
<evidence type="ECO:0000259" key="2">
    <source>
        <dbReference type="SMART" id="SM00382"/>
    </source>
</evidence>
<dbReference type="CDD" id="cd00009">
    <property type="entry name" value="AAA"/>
    <property type="match status" value="1"/>
</dbReference>
<comment type="similarity">
    <text evidence="1">Belongs to the IS21/IS1162 putative ATP-binding protein family.</text>
</comment>
<dbReference type="SUPFAM" id="SSF52540">
    <property type="entry name" value="P-loop containing nucleoside triphosphate hydrolases"/>
    <property type="match status" value="1"/>
</dbReference>
<organism evidence="3 4">
    <name type="scientific">Streptomyces coffeae</name>
    <dbReference type="NCBI Taxonomy" id="621382"/>
    <lineage>
        <taxon>Bacteria</taxon>
        <taxon>Bacillati</taxon>
        <taxon>Actinomycetota</taxon>
        <taxon>Actinomycetes</taxon>
        <taxon>Kitasatosporales</taxon>
        <taxon>Streptomycetaceae</taxon>
        <taxon>Streptomyces</taxon>
    </lineage>
</organism>
<comment type="caution">
    <text evidence="3">The sequence shown here is derived from an EMBL/GenBank/DDBJ whole genome shotgun (WGS) entry which is preliminary data.</text>
</comment>
<dbReference type="InterPro" id="IPR020591">
    <property type="entry name" value="Chromosome_initiator_DnaA-like"/>
</dbReference>
<gene>
    <name evidence="3" type="primary">istB</name>
    <name evidence="3" type="ORF">JK363_35330</name>
</gene>
<dbReference type="EMBL" id="JAERRF010000033">
    <property type="protein sequence ID" value="MBL1101821.1"/>
    <property type="molecule type" value="Genomic_DNA"/>
</dbReference>
<dbReference type="PRINTS" id="PR00051">
    <property type="entry name" value="DNAA"/>
</dbReference>
<dbReference type="Pfam" id="PF01695">
    <property type="entry name" value="IstB_IS21"/>
    <property type="match status" value="1"/>
</dbReference>
<dbReference type="InterPro" id="IPR027417">
    <property type="entry name" value="P-loop_NTPase"/>
</dbReference>
<dbReference type="NCBIfam" id="NF033546">
    <property type="entry name" value="transpos_IS21"/>
    <property type="match status" value="1"/>
</dbReference>
<sequence>MYRSREWIFERIRRDRRVDPALSGRALAKRYRVSRNTVRQALACPVPAERKKPPPRKSVLEPVKGFIDAMLRSDLVAPTKQKHTVDRIRKPLAAERDFELAAYSTVRDYVRKRRPELVLEAKEGRRHLEGTVPQAKQPGEEAEVDFADVWLDLAGQRRKCVLFTLRISYSGKAVHRVFATASQEAFFEGHVEAFEVLGGVPTVHIRYDNLKPAVRQVLSGRSRTESARWAAFRSWYGFSAFYCTPGEEGAHEKGGVEHEGGGFRRKHLVPSPEVDSLAELNERLAAIDAAEDARHVHGRPTSIGFDFEQERALDREVRRQQRLVRAARFPRPKRLEDFDYDKYPNVSPEVIADLKSPSWVQQGRPLVLIGDSGTGKSHLLIGVGTAIAEAGLSVRYITTSALVNELAEAEAGRWLTSMIARYSKVDLLCLDEFGYLNLDKKGAKLLFQIFTESEERKATAVATNSPFAEWDKTFGDPRLCAAFADRITFRCTLIQTGTESYRFRIAESERRTP</sequence>
<protein>
    <submittedName>
        <fullName evidence="3">IS21-like element helper ATPase IstB</fullName>
    </submittedName>
</protein>
<dbReference type="InterPro" id="IPR047661">
    <property type="entry name" value="IstB"/>
</dbReference>
<accession>A0ABS1NP02</accession>
<dbReference type="Proteomes" id="UP000634229">
    <property type="component" value="Unassembled WGS sequence"/>
</dbReference>
<keyword evidence="4" id="KW-1185">Reference proteome</keyword>
<dbReference type="NCBIfam" id="NF038214">
    <property type="entry name" value="IS21_help_AAA"/>
    <property type="match status" value="1"/>
</dbReference>
<dbReference type="Gene3D" id="3.40.50.300">
    <property type="entry name" value="P-loop containing nucleotide triphosphate hydrolases"/>
    <property type="match status" value="1"/>
</dbReference>
<dbReference type="InterPro" id="IPR002611">
    <property type="entry name" value="IstB_ATP-bd"/>
</dbReference>
<reference evidence="3 4" key="1">
    <citation type="submission" date="2021-01" db="EMBL/GenBank/DDBJ databases">
        <title>WGS of actinomycetes isolated from Thailand.</title>
        <authorList>
            <person name="Thawai C."/>
        </authorList>
    </citation>
    <scope>NUCLEOTIDE SEQUENCE [LARGE SCALE GENOMIC DNA]</scope>
    <source>
        <strain evidence="3 4">CA1R205</strain>
    </source>
</reference>
<dbReference type="RefSeq" id="WP_201881666.1">
    <property type="nucleotide sequence ID" value="NZ_JAERRF010000033.1"/>
</dbReference>
<dbReference type="PANTHER" id="PTHR35004">
    <property type="entry name" value="TRANSPOSASE RV3428C-RELATED"/>
    <property type="match status" value="1"/>
</dbReference>
<evidence type="ECO:0000313" key="4">
    <source>
        <dbReference type="Proteomes" id="UP000634229"/>
    </source>
</evidence>
<dbReference type="InterPro" id="IPR003593">
    <property type="entry name" value="AAA+_ATPase"/>
</dbReference>
<evidence type="ECO:0000256" key="1">
    <source>
        <dbReference type="ARBA" id="ARBA00008059"/>
    </source>
</evidence>
<evidence type="ECO:0000313" key="3">
    <source>
        <dbReference type="EMBL" id="MBL1101821.1"/>
    </source>
</evidence>
<name>A0ABS1NP02_9ACTN</name>
<feature type="domain" description="AAA+ ATPase" evidence="2">
    <location>
        <begin position="362"/>
        <end position="488"/>
    </location>
</feature>
<dbReference type="SMART" id="SM00382">
    <property type="entry name" value="AAA"/>
    <property type="match status" value="1"/>
</dbReference>